<dbReference type="InterPro" id="IPR001173">
    <property type="entry name" value="Glyco_trans_2-like"/>
</dbReference>
<dbReference type="AlphaFoldDB" id="A0A1H9C4S8"/>
<dbReference type="GO" id="GO:0016740">
    <property type="term" value="F:transferase activity"/>
    <property type="evidence" value="ECO:0007669"/>
    <property type="project" value="UniProtKB-KW"/>
</dbReference>
<dbReference type="Gene3D" id="3.90.550.10">
    <property type="entry name" value="Spore Coat Polysaccharide Biosynthesis Protein SpsA, Chain A"/>
    <property type="match status" value="1"/>
</dbReference>
<dbReference type="SUPFAM" id="SSF53448">
    <property type="entry name" value="Nucleotide-diphospho-sugar transferases"/>
    <property type="match status" value="1"/>
</dbReference>
<accession>A0A1H9C4S8</accession>
<evidence type="ECO:0000259" key="1">
    <source>
        <dbReference type="Pfam" id="PF00535"/>
    </source>
</evidence>
<keyword evidence="3" id="KW-1185">Reference proteome</keyword>
<gene>
    <name evidence="2" type="ORF">SAMN04487977_10241</name>
</gene>
<dbReference type="Pfam" id="PF00535">
    <property type="entry name" value="Glycos_transf_2"/>
    <property type="match status" value="1"/>
</dbReference>
<protein>
    <submittedName>
        <fullName evidence="2">Glycosyl transferase family 2</fullName>
    </submittedName>
</protein>
<name>A0A1H9C4S8_9SPIR</name>
<organism evidence="2 3">
    <name type="scientific">Treponema bryantii</name>
    <dbReference type="NCBI Taxonomy" id="163"/>
    <lineage>
        <taxon>Bacteria</taxon>
        <taxon>Pseudomonadati</taxon>
        <taxon>Spirochaetota</taxon>
        <taxon>Spirochaetia</taxon>
        <taxon>Spirochaetales</taxon>
        <taxon>Treponemataceae</taxon>
        <taxon>Treponema</taxon>
    </lineage>
</organism>
<dbReference type="EMBL" id="FOFU01000002">
    <property type="protein sequence ID" value="SEP95977.1"/>
    <property type="molecule type" value="Genomic_DNA"/>
</dbReference>
<proteinExistence type="predicted"/>
<keyword evidence="2" id="KW-0808">Transferase</keyword>
<dbReference type="CDD" id="cd00761">
    <property type="entry name" value="Glyco_tranf_GTA_type"/>
    <property type="match status" value="1"/>
</dbReference>
<dbReference type="InterPro" id="IPR029044">
    <property type="entry name" value="Nucleotide-diphossugar_trans"/>
</dbReference>
<dbReference type="Proteomes" id="UP000182360">
    <property type="component" value="Unassembled WGS sequence"/>
</dbReference>
<reference evidence="2 3" key="1">
    <citation type="submission" date="2016-10" db="EMBL/GenBank/DDBJ databases">
        <authorList>
            <person name="de Groot N.N."/>
        </authorList>
    </citation>
    <scope>NUCLEOTIDE SEQUENCE [LARGE SCALE GENOMIC DNA]</scope>
    <source>
        <strain evidence="2 3">B25</strain>
    </source>
</reference>
<feature type="domain" description="Glycosyltransferase 2-like" evidence="1">
    <location>
        <begin position="2"/>
        <end position="177"/>
    </location>
</feature>
<evidence type="ECO:0000313" key="2">
    <source>
        <dbReference type="EMBL" id="SEP95977.1"/>
    </source>
</evidence>
<evidence type="ECO:0000313" key="3">
    <source>
        <dbReference type="Proteomes" id="UP000182360"/>
    </source>
</evidence>
<sequence>MAQCLRSVFLQDFDSFEVIVLSDASLGKDEKGRNGRKITKHVLKECKKIRKENGLAKISVRFIEHRENMGLVEVRRSLIFYAQGKYISYIDSDDVMVQGALKTLYETAENQSADIVQGHSTAGNFDASGNFIPADKNIYSNITIGSVCGHGIQKNWLTNGSIAGVLWAKLYKRALLEKAFESIPHIECNMAEDFLISFFTTFYAEKYVGIENPVYQYRAQSGMSSKRKIDSLKKIRMVCSTASVFAVISQSEELKTLDENEVNCVRRFSTYYLKDNIKQLQDNVIPELKNIAHEILCEYWGESFVNRVEASMKKQ</sequence>